<dbReference type="GO" id="GO:0016020">
    <property type="term" value="C:membrane"/>
    <property type="evidence" value="ECO:0007669"/>
    <property type="project" value="UniProtKB-SubCell"/>
</dbReference>
<dbReference type="EMBL" id="NCKU01000068">
    <property type="protein sequence ID" value="RWS17483.1"/>
    <property type="molecule type" value="Genomic_DNA"/>
</dbReference>
<evidence type="ECO:0000313" key="8">
    <source>
        <dbReference type="EMBL" id="RWS17493.1"/>
    </source>
</evidence>
<accession>A0A3S3PL24</accession>
<sequence>MALTCSDICKFILAIIFPPLGVFAEKGCGKDLAINILLTLLLWIPGLIHAICVIVYY</sequence>
<dbReference type="Proteomes" id="UP000285301">
    <property type="component" value="Unassembled WGS sequence"/>
</dbReference>
<dbReference type="InterPro" id="IPR000612">
    <property type="entry name" value="PMP3"/>
</dbReference>
<dbReference type="PANTHER" id="PTHR21659:SF42">
    <property type="entry name" value="UPF0057 MEMBRANE PROTEIN ZK632.10-RELATED"/>
    <property type="match status" value="1"/>
</dbReference>
<dbReference type="PROSITE" id="PS01309">
    <property type="entry name" value="UPF0057"/>
    <property type="match status" value="1"/>
</dbReference>
<evidence type="ECO:0000256" key="3">
    <source>
        <dbReference type="ARBA" id="ARBA00022692"/>
    </source>
</evidence>
<dbReference type="OrthoDB" id="2802411at2759"/>
<keyword evidence="4 6" id="KW-1133">Transmembrane helix</keyword>
<evidence type="ECO:0000256" key="1">
    <source>
        <dbReference type="ARBA" id="ARBA00004370"/>
    </source>
</evidence>
<reference evidence="8 9" key="1">
    <citation type="journal article" date="2018" name="Gigascience">
        <title>Genomes of trombidid mites reveal novel predicted allergens and laterally-transferred genes associated with secondary metabolism.</title>
        <authorList>
            <person name="Dong X."/>
            <person name="Chaisiri K."/>
            <person name="Xia D."/>
            <person name="Armstrong S.D."/>
            <person name="Fang Y."/>
            <person name="Donnelly M.J."/>
            <person name="Kadowaki T."/>
            <person name="McGarry J.W."/>
            <person name="Darby A.C."/>
            <person name="Makepeace B.L."/>
        </authorList>
    </citation>
    <scope>NUCLEOTIDE SEQUENCE [LARGE SCALE GENOMIC DNA]</scope>
    <source>
        <strain evidence="8">UoL-WK</strain>
    </source>
</reference>
<dbReference type="AlphaFoldDB" id="A0A3S3PL24"/>
<comment type="caution">
    <text evidence="8">The sequence shown here is derived from an EMBL/GenBank/DDBJ whole genome shotgun (WGS) entry which is preliminary data.</text>
</comment>
<evidence type="ECO:0000256" key="2">
    <source>
        <dbReference type="ARBA" id="ARBA00009530"/>
    </source>
</evidence>
<dbReference type="Pfam" id="PF01679">
    <property type="entry name" value="Pmp3"/>
    <property type="match status" value="1"/>
</dbReference>
<dbReference type="EMBL" id="NCKU01000067">
    <property type="protein sequence ID" value="RWS17493.1"/>
    <property type="molecule type" value="Genomic_DNA"/>
</dbReference>
<comment type="subcellular location">
    <subcellularLocation>
        <location evidence="1">Membrane</location>
    </subcellularLocation>
</comment>
<evidence type="ECO:0000313" key="9">
    <source>
        <dbReference type="Proteomes" id="UP000285301"/>
    </source>
</evidence>
<keyword evidence="3 6" id="KW-0812">Transmembrane</keyword>
<protein>
    <submittedName>
        <fullName evidence="8">Plasma membrane proteolipid 3-like protein</fullName>
    </submittedName>
</protein>
<dbReference type="STRING" id="1965070.A0A3S3PL24"/>
<comment type="similarity">
    <text evidence="2">Belongs to the UPF0057 (PMP3) family.</text>
</comment>
<keyword evidence="9" id="KW-1185">Reference proteome</keyword>
<evidence type="ECO:0000256" key="6">
    <source>
        <dbReference type="SAM" id="Phobius"/>
    </source>
</evidence>
<keyword evidence="5 6" id="KW-0472">Membrane</keyword>
<evidence type="ECO:0000313" key="7">
    <source>
        <dbReference type="EMBL" id="RWS17483.1"/>
    </source>
</evidence>
<proteinExistence type="inferred from homology"/>
<name>A0A3S3PL24_9ACAR</name>
<evidence type="ECO:0000256" key="5">
    <source>
        <dbReference type="ARBA" id="ARBA00023136"/>
    </source>
</evidence>
<reference evidence="8" key="2">
    <citation type="submission" date="2018-11" db="EMBL/GenBank/DDBJ databases">
        <title>Trombidioid mite genomics.</title>
        <authorList>
            <person name="Dong X."/>
        </authorList>
    </citation>
    <scope>NUCLEOTIDE SEQUENCE</scope>
    <source>
        <strain evidence="8">UoL-WK</strain>
    </source>
</reference>
<evidence type="ECO:0000256" key="4">
    <source>
        <dbReference type="ARBA" id="ARBA00022989"/>
    </source>
</evidence>
<organism evidence="8 9">
    <name type="scientific">Dinothrombium tinctorium</name>
    <dbReference type="NCBI Taxonomy" id="1965070"/>
    <lineage>
        <taxon>Eukaryota</taxon>
        <taxon>Metazoa</taxon>
        <taxon>Ecdysozoa</taxon>
        <taxon>Arthropoda</taxon>
        <taxon>Chelicerata</taxon>
        <taxon>Arachnida</taxon>
        <taxon>Acari</taxon>
        <taxon>Acariformes</taxon>
        <taxon>Trombidiformes</taxon>
        <taxon>Prostigmata</taxon>
        <taxon>Anystina</taxon>
        <taxon>Parasitengona</taxon>
        <taxon>Trombidioidea</taxon>
        <taxon>Trombidiidae</taxon>
        <taxon>Dinothrombium</taxon>
    </lineage>
</organism>
<gene>
    <name evidence="7" type="ORF">B4U79_10837</name>
    <name evidence="8" type="ORF">B4U79_11857</name>
</gene>
<feature type="transmembrane region" description="Helical" evidence="6">
    <location>
        <begin position="34"/>
        <end position="56"/>
    </location>
</feature>
<dbReference type="PANTHER" id="PTHR21659">
    <property type="entry name" value="HYDROPHOBIC PROTEIN RCI2 LOW TEMPERATURE AND SALT RESPONSIVE PROTEIN LTI6 -RELATED"/>
    <property type="match status" value="1"/>
</dbReference>